<evidence type="ECO:0000313" key="2">
    <source>
        <dbReference type="EMBL" id="OAP93220.1"/>
    </source>
</evidence>
<dbReference type="AlphaFoldDB" id="A0A179BPI9"/>
<sequence length="330" mass="35957">MEARNSVIPLNTLRDVNGVLVNANITAITPEEHKQLLKMPRYRDELARIIGVIADERTPATDRFKAAKELKKMREGGIGGNTAGPAVASPAELPRVMLARDEIEDEKMRFVSRAAYGAKAAFTMQMAKSRPSGSSEDAEGFYTVNIEAAPAKPESGGNRSFDWQNKITLQLTRNEIVVVAAVFYGFMPSCTFSSHGPANDKGFSMERKDGGIIARVNATGRSYAVKLTPPDIFYMGAILTRQLLTQTPWLDSQMLRDLLQGAFSDGAAQPGPAATSTQPARPASAEQNNAPTADGKLHCSECNYTIDQKITDYSTKKHGRALCLKCQKKQ</sequence>
<dbReference type="EMBL" id="LVXZ01000013">
    <property type="protein sequence ID" value="OAP93220.1"/>
    <property type="molecule type" value="Genomic_DNA"/>
</dbReference>
<dbReference type="OrthoDB" id="5298744at2"/>
<dbReference type="RefSeq" id="WP_064217909.1">
    <property type="nucleotide sequence ID" value="NZ_LVXZ01000013.1"/>
</dbReference>
<reference evidence="2 3" key="1">
    <citation type="submission" date="2016-04" db="EMBL/GenBank/DDBJ databases">
        <title>Acidithiobacillus ferrooxidans genome sequencing and assembly.</title>
        <authorList>
            <person name="Zhou Z."/>
        </authorList>
    </citation>
    <scope>NUCLEOTIDE SEQUENCE [LARGE SCALE GENOMIC DNA]</scope>
    <source>
        <strain evidence="2 3">BY0502</strain>
    </source>
</reference>
<evidence type="ECO:0000256" key="1">
    <source>
        <dbReference type="SAM" id="MobiDB-lite"/>
    </source>
</evidence>
<feature type="region of interest" description="Disordered" evidence="1">
    <location>
        <begin position="266"/>
        <end position="292"/>
    </location>
</feature>
<protein>
    <submittedName>
        <fullName evidence="2">Uncharacterized protein</fullName>
    </submittedName>
</protein>
<evidence type="ECO:0000313" key="3">
    <source>
        <dbReference type="Proteomes" id="UP000078302"/>
    </source>
</evidence>
<feature type="compositionally biased region" description="Polar residues" evidence="1">
    <location>
        <begin position="274"/>
        <end position="291"/>
    </location>
</feature>
<proteinExistence type="predicted"/>
<comment type="caution">
    <text evidence="2">The sequence shown here is derived from an EMBL/GenBank/DDBJ whole genome shotgun (WGS) entry which is preliminary data.</text>
</comment>
<accession>A0A179BPI9</accession>
<organism evidence="2 3">
    <name type="scientific">Acidithiobacillus ferrooxidans</name>
    <name type="common">Thiobacillus ferrooxidans</name>
    <dbReference type="NCBI Taxonomy" id="920"/>
    <lineage>
        <taxon>Bacteria</taxon>
        <taxon>Pseudomonadati</taxon>
        <taxon>Pseudomonadota</taxon>
        <taxon>Acidithiobacillia</taxon>
        <taxon>Acidithiobacillales</taxon>
        <taxon>Acidithiobacillaceae</taxon>
        <taxon>Acidithiobacillus</taxon>
    </lineage>
</organism>
<name>A0A179BPI9_ACIFR</name>
<keyword evidence="3" id="KW-1185">Reference proteome</keyword>
<dbReference type="Proteomes" id="UP000078302">
    <property type="component" value="Unassembled WGS sequence"/>
</dbReference>
<gene>
    <name evidence="2" type="ORF">A4H96_01290</name>
</gene>